<dbReference type="Pfam" id="PF13409">
    <property type="entry name" value="GST_N_2"/>
    <property type="match status" value="1"/>
</dbReference>
<name>A0A7V7GVQ4_9GAMM</name>
<comment type="caution">
    <text evidence="2">The sequence shown here is derived from an EMBL/GenBank/DDBJ whole genome shotgun (WGS) entry which is preliminary data.</text>
</comment>
<dbReference type="SFLD" id="SFLDS00019">
    <property type="entry name" value="Glutathione_Transferase_(cytos"/>
    <property type="match status" value="1"/>
</dbReference>
<dbReference type="InterPro" id="IPR036282">
    <property type="entry name" value="Glutathione-S-Trfase_C_sf"/>
</dbReference>
<accession>A0A7V7GVQ4</accession>
<dbReference type="Proteomes" id="UP000463138">
    <property type="component" value="Unassembled WGS sequence"/>
</dbReference>
<dbReference type="SUPFAM" id="SSF47616">
    <property type="entry name" value="GST C-terminal domain-like"/>
    <property type="match status" value="1"/>
</dbReference>
<sequence>MSKDLVFYTNPQSRGGIVHWMLEELGVPYKIEYLEYGSSMKSPEYLAINPMGKVPAIRHGDVVITETAAICAYLADVFPEAGLKPEGDALGPYYRWLFFVAGPFEAAVGLRACNVNLNAEQEMQLGCGRLERVTDVLADAVGGRQYIAGERFSAADVYVGAHIGWGMLFGTLEKRPEFVEYWRELQNRPANRRSEELAEKAMSKQA</sequence>
<keyword evidence="3" id="KW-1185">Reference proteome</keyword>
<feature type="domain" description="GST N-terminal" evidence="1">
    <location>
        <begin position="2"/>
        <end position="82"/>
    </location>
</feature>
<dbReference type="RefSeq" id="WP_149332028.1">
    <property type="nucleotide sequence ID" value="NZ_QOVF01000002.1"/>
</dbReference>
<dbReference type="EMBL" id="QOVF01000002">
    <property type="protein sequence ID" value="KAA0694626.1"/>
    <property type="molecule type" value="Genomic_DNA"/>
</dbReference>
<dbReference type="SFLD" id="SFLDG00358">
    <property type="entry name" value="Main_(cytGST)"/>
    <property type="match status" value="1"/>
</dbReference>
<dbReference type="Gene3D" id="3.40.30.10">
    <property type="entry name" value="Glutaredoxin"/>
    <property type="match status" value="1"/>
</dbReference>
<dbReference type="SUPFAM" id="SSF52833">
    <property type="entry name" value="Thioredoxin-like"/>
    <property type="match status" value="1"/>
</dbReference>
<keyword evidence="2" id="KW-0808">Transferase</keyword>
<dbReference type="CDD" id="cd03207">
    <property type="entry name" value="GST_C_8"/>
    <property type="match status" value="1"/>
</dbReference>
<gene>
    <name evidence="2" type="ORF">DT594_06945</name>
</gene>
<dbReference type="CDD" id="cd03046">
    <property type="entry name" value="GST_N_GTT1_like"/>
    <property type="match status" value="1"/>
</dbReference>
<protein>
    <submittedName>
        <fullName evidence="2">Glutathione S-transferase family protein</fullName>
    </submittedName>
</protein>
<dbReference type="InterPro" id="IPR004045">
    <property type="entry name" value="Glutathione_S-Trfase_N"/>
</dbReference>
<dbReference type="PANTHER" id="PTHR44051">
    <property type="entry name" value="GLUTATHIONE S-TRANSFERASE-RELATED"/>
    <property type="match status" value="1"/>
</dbReference>
<dbReference type="InterPro" id="IPR040079">
    <property type="entry name" value="Glutathione_S-Trfase"/>
</dbReference>
<dbReference type="InterPro" id="IPR036249">
    <property type="entry name" value="Thioredoxin-like_sf"/>
</dbReference>
<dbReference type="Gene3D" id="1.20.1050.10">
    <property type="match status" value="1"/>
</dbReference>
<dbReference type="AlphaFoldDB" id="A0A7V7GVQ4"/>
<proteinExistence type="predicted"/>
<evidence type="ECO:0000313" key="2">
    <source>
        <dbReference type="EMBL" id="KAA0694626.1"/>
    </source>
</evidence>
<dbReference type="PROSITE" id="PS50404">
    <property type="entry name" value="GST_NTER"/>
    <property type="match status" value="1"/>
</dbReference>
<organism evidence="2 3">
    <name type="scientific">Halopseudomonas laoshanensis</name>
    <dbReference type="NCBI Taxonomy" id="2268758"/>
    <lineage>
        <taxon>Bacteria</taxon>
        <taxon>Pseudomonadati</taxon>
        <taxon>Pseudomonadota</taxon>
        <taxon>Gammaproteobacteria</taxon>
        <taxon>Pseudomonadales</taxon>
        <taxon>Pseudomonadaceae</taxon>
        <taxon>Halopseudomonas</taxon>
    </lineage>
</organism>
<dbReference type="GO" id="GO:0016740">
    <property type="term" value="F:transferase activity"/>
    <property type="evidence" value="ECO:0007669"/>
    <property type="project" value="UniProtKB-KW"/>
</dbReference>
<evidence type="ECO:0000259" key="1">
    <source>
        <dbReference type="PROSITE" id="PS50404"/>
    </source>
</evidence>
<dbReference type="PANTHER" id="PTHR44051:SF21">
    <property type="entry name" value="GLUTATHIONE S-TRANSFERASE FAMILY PROTEIN"/>
    <property type="match status" value="1"/>
</dbReference>
<dbReference type="SFLD" id="SFLDG01150">
    <property type="entry name" value="Main.1:_Beta-like"/>
    <property type="match status" value="1"/>
</dbReference>
<evidence type="ECO:0000313" key="3">
    <source>
        <dbReference type="Proteomes" id="UP000463138"/>
    </source>
</evidence>
<dbReference type="OrthoDB" id="5740960at2"/>
<reference evidence="2 3" key="1">
    <citation type="submission" date="2018-07" db="EMBL/GenBank/DDBJ databases">
        <title>Pseudomonas laoshanensis sp. nov., isolated from soil.</title>
        <authorList>
            <person name="Sun J."/>
            <person name="Yu L."/>
            <person name="Wang M."/>
            <person name="Zhang C."/>
        </authorList>
    </citation>
    <scope>NUCLEOTIDE SEQUENCE [LARGE SCALE GENOMIC DNA]</scope>
    <source>
        <strain evidence="2 3">Y22</strain>
    </source>
</reference>